<reference evidence="5 6" key="1">
    <citation type="submission" date="2019-06" db="EMBL/GenBank/DDBJ databases">
        <authorList>
            <person name="Srinivasan S."/>
        </authorList>
    </citation>
    <scope>NUCLEOTIDE SEQUENCE [LARGE SCALE GENOMIC DNA]</scope>
    <source>
        <strain evidence="5 6">17J68-5</strain>
    </source>
</reference>
<dbReference type="InterPro" id="IPR015171">
    <property type="entry name" value="Cyc-maltodext_N"/>
</dbReference>
<evidence type="ECO:0000256" key="1">
    <source>
        <dbReference type="ARBA" id="ARBA00022801"/>
    </source>
</evidence>
<dbReference type="GO" id="GO:0016798">
    <property type="term" value="F:hydrolase activity, acting on glycosyl bonds"/>
    <property type="evidence" value="ECO:0007669"/>
    <property type="project" value="UniProtKB-KW"/>
</dbReference>
<dbReference type="AlphaFoldDB" id="A0A5B8A0G8"/>
<dbReference type="InterPro" id="IPR006047">
    <property type="entry name" value="GH13_cat_dom"/>
</dbReference>
<dbReference type="Proteomes" id="UP000305398">
    <property type="component" value="Chromosome"/>
</dbReference>
<organism evidence="5 6">
    <name type="scientific">Hymenobacter jejuensis</name>
    <dbReference type="NCBI Taxonomy" id="2502781"/>
    <lineage>
        <taxon>Bacteria</taxon>
        <taxon>Pseudomonadati</taxon>
        <taxon>Bacteroidota</taxon>
        <taxon>Cytophagia</taxon>
        <taxon>Cytophagales</taxon>
        <taxon>Hymenobacteraceae</taxon>
        <taxon>Hymenobacter</taxon>
    </lineage>
</organism>
<dbReference type="Gene3D" id="2.60.40.10">
    <property type="entry name" value="Immunoglobulins"/>
    <property type="match status" value="1"/>
</dbReference>
<dbReference type="PANTHER" id="PTHR10357">
    <property type="entry name" value="ALPHA-AMYLASE FAMILY MEMBER"/>
    <property type="match status" value="1"/>
</dbReference>
<dbReference type="CDD" id="cd11340">
    <property type="entry name" value="AmyAc_bac_CMD_like_3"/>
    <property type="match status" value="1"/>
</dbReference>
<keyword evidence="2" id="KW-0326">Glycosidase</keyword>
<dbReference type="KEGG" id="hyj:FHG12_08605"/>
<evidence type="ECO:0000256" key="3">
    <source>
        <dbReference type="SAM" id="SignalP"/>
    </source>
</evidence>
<evidence type="ECO:0000313" key="6">
    <source>
        <dbReference type="Proteomes" id="UP000305398"/>
    </source>
</evidence>
<dbReference type="InterPro" id="IPR014756">
    <property type="entry name" value="Ig_E-set"/>
</dbReference>
<dbReference type="RefSeq" id="WP_139515343.1">
    <property type="nucleotide sequence ID" value="NZ_CP040896.1"/>
</dbReference>
<dbReference type="Pfam" id="PF09087">
    <property type="entry name" value="Cyc-maltodext_N"/>
    <property type="match status" value="1"/>
</dbReference>
<dbReference type="Pfam" id="PF00128">
    <property type="entry name" value="Alpha-amylase"/>
    <property type="match status" value="1"/>
</dbReference>
<accession>A0A5B8A0G8</accession>
<gene>
    <name evidence="5" type="ORF">FHG12_08605</name>
</gene>
<feature type="domain" description="Glycosyl hydrolase family 13 catalytic" evidence="4">
    <location>
        <begin position="153"/>
        <end position="548"/>
    </location>
</feature>
<feature type="signal peptide" evidence="3">
    <location>
        <begin position="1"/>
        <end position="20"/>
    </location>
</feature>
<dbReference type="InterPro" id="IPR013780">
    <property type="entry name" value="Glyco_hydro_b"/>
</dbReference>
<evidence type="ECO:0000256" key="2">
    <source>
        <dbReference type="ARBA" id="ARBA00023295"/>
    </source>
</evidence>
<proteinExistence type="predicted"/>
<name>A0A5B8A0G8_9BACT</name>
<dbReference type="InterPro" id="IPR019492">
    <property type="entry name" value="Cyclo-malto-dextrinase_C"/>
</dbReference>
<dbReference type="InterPro" id="IPR013783">
    <property type="entry name" value="Ig-like_fold"/>
</dbReference>
<dbReference type="Pfam" id="PF10438">
    <property type="entry name" value="Cyc-maltodext_C"/>
    <property type="match status" value="1"/>
</dbReference>
<evidence type="ECO:0000313" key="5">
    <source>
        <dbReference type="EMBL" id="QDA60165.1"/>
    </source>
</evidence>
<dbReference type="OrthoDB" id="9806009at2"/>
<dbReference type="SUPFAM" id="SSF51445">
    <property type="entry name" value="(Trans)glycosidases"/>
    <property type="match status" value="1"/>
</dbReference>
<dbReference type="SUPFAM" id="SSF51011">
    <property type="entry name" value="Glycosyl hydrolase domain"/>
    <property type="match status" value="1"/>
</dbReference>
<dbReference type="Gene3D" id="3.20.20.80">
    <property type="entry name" value="Glycosidases"/>
    <property type="match status" value="1"/>
</dbReference>
<dbReference type="EMBL" id="CP040896">
    <property type="protein sequence ID" value="QDA60165.1"/>
    <property type="molecule type" value="Genomic_DNA"/>
</dbReference>
<feature type="chain" id="PRO_5022676524" evidence="3">
    <location>
        <begin position="21"/>
        <end position="638"/>
    </location>
</feature>
<evidence type="ECO:0000259" key="4">
    <source>
        <dbReference type="SMART" id="SM00642"/>
    </source>
</evidence>
<dbReference type="PANTHER" id="PTHR10357:SF210">
    <property type="entry name" value="MALTODEXTRIN GLUCOSIDASE"/>
    <property type="match status" value="1"/>
</dbReference>
<dbReference type="InterPro" id="IPR017853">
    <property type="entry name" value="GH"/>
</dbReference>
<keyword evidence="3" id="KW-0732">Signal</keyword>
<keyword evidence="1" id="KW-0378">Hydrolase</keyword>
<dbReference type="GO" id="GO:0005975">
    <property type="term" value="P:carbohydrate metabolic process"/>
    <property type="evidence" value="ECO:0007669"/>
    <property type="project" value="InterPro"/>
</dbReference>
<dbReference type="Gene3D" id="2.60.40.1180">
    <property type="entry name" value="Golgi alpha-mannosidase II"/>
    <property type="match status" value="1"/>
</dbReference>
<sequence length="638" mass="71810">MKFFPAFALGLSSLLAAAHAEPVAAQITQVAGLAANAARVAAANKAAGISRIDPTFWWVGMKNPKLQLLVHGPGIGASQVSLNYAGVTLEGTQKLDNPNYLVINLNVSAATKPGKLALTFSGPKKTTYQYELRARSTDKNRVQGINSSDFIYFLMPDRFSNGDPKNDVVKGTRVNHIARDSMYARHGGDLKGIENHFDYLKSMGVTAIWPTPVVENDMPKASYHGYALTDYYAVDPRYGSNEEYVQFVQHAHQQGLKVIHDVVLNHMGSYNYLQLDPPTKDWVHQWPTFTRSNYNSQALNDPYRAQYDSKLYNDGWFDTTMPDLNQSNPLVANYIIQNFIWWIEYTGLDGYRIDTYPYSDTKFLMDWNTALLNEYPQLHMFGEAWVGSTAQQAFFARNIFQPVNGYKSNLPGVLDFQSNAAIQDALRKENPNVSRLYDALQGDWMYEDATRNVVFMDNHDMSRIYSVIGEDLDRLKMGFAWLLTTRGIPQLYYGTEILMKNFSNPDGLVRADFPGGFSGDKSNKFTAAGRNAQENEAFTYVSKLGTYRKSHPVLQTGKLMQFIPNDGVYTYFRYNDQGQTVMVMMNSNKQEKTIDGARFAERTNGFTSAQEVVTGATVSSLKSFKIPGQTAWVLELHK</sequence>
<dbReference type="SMART" id="SM00642">
    <property type="entry name" value="Aamy"/>
    <property type="match status" value="1"/>
</dbReference>
<keyword evidence="6" id="KW-1185">Reference proteome</keyword>
<protein>
    <submittedName>
        <fullName evidence="5">Alpha-amylase</fullName>
    </submittedName>
</protein>
<dbReference type="SUPFAM" id="SSF81296">
    <property type="entry name" value="E set domains"/>
    <property type="match status" value="1"/>
</dbReference>